<accession>B3SDL2</accession>
<keyword evidence="12" id="KW-1185">Reference proteome</keyword>
<dbReference type="CDD" id="cd00637">
    <property type="entry name" value="7tm_classA_rhodopsin-like"/>
    <property type="match status" value="1"/>
</dbReference>
<name>B3SDL2_TRIAD</name>
<evidence type="ECO:0000313" key="11">
    <source>
        <dbReference type="EMBL" id="EDV19182.1"/>
    </source>
</evidence>
<dbReference type="Pfam" id="PF00001">
    <property type="entry name" value="7tm_1"/>
    <property type="match status" value="1"/>
</dbReference>
<keyword evidence="2 8" id="KW-0812">Transmembrane</keyword>
<evidence type="ECO:0000256" key="8">
    <source>
        <dbReference type="RuleBase" id="RU000688"/>
    </source>
</evidence>
<reference evidence="11 12" key="1">
    <citation type="journal article" date="2008" name="Nature">
        <title>The Trichoplax genome and the nature of placozoans.</title>
        <authorList>
            <person name="Srivastava M."/>
            <person name="Begovic E."/>
            <person name="Chapman J."/>
            <person name="Putnam N.H."/>
            <person name="Hellsten U."/>
            <person name="Kawashima T."/>
            <person name="Kuo A."/>
            <person name="Mitros T."/>
            <person name="Salamov A."/>
            <person name="Carpenter M.L."/>
            <person name="Signorovitch A.Y."/>
            <person name="Moreno M.A."/>
            <person name="Kamm K."/>
            <person name="Grimwood J."/>
            <person name="Schmutz J."/>
            <person name="Shapiro H."/>
            <person name="Grigoriev I.V."/>
            <person name="Buss L.W."/>
            <person name="Schierwater B."/>
            <person name="Dellaporta S.L."/>
            <person name="Rokhsar D.S."/>
        </authorList>
    </citation>
    <scope>NUCLEOTIDE SEQUENCE [LARGE SCALE GENOMIC DNA]</scope>
    <source>
        <strain evidence="11 12">Grell-BS-1999</strain>
    </source>
</reference>
<keyword evidence="3 9" id="KW-1133">Transmembrane helix</keyword>
<keyword evidence="7 8" id="KW-0807">Transducer</keyword>
<evidence type="ECO:0000259" key="10">
    <source>
        <dbReference type="PROSITE" id="PS50262"/>
    </source>
</evidence>
<dbReference type="PANTHER" id="PTHR24243">
    <property type="entry name" value="G-PROTEIN COUPLED RECEPTOR"/>
    <property type="match status" value="1"/>
</dbReference>
<feature type="domain" description="G-protein coupled receptors family 1 profile" evidence="10">
    <location>
        <begin position="18"/>
        <end position="290"/>
    </location>
</feature>
<feature type="non-terminal residue" evidence="11">
    <location>
        <position position="1"/>
    </location>
</feature>
<dbReference type="Gene3D" id="1.20.1070.10">
    <property type="entry name" value="Rhodopsin 7-helix transmembrane proteins"/>
    <property type="match status" value="1"/>
</dbReference>
<evidence type="ECO:0000313" key="12">
    <source>
        <dbReference type="Proteomes" id="UP000009022"/>
    </source>
</evidence>
<dbReference type="PRINTS" id="PR00237">
    <property type="entry name" value="GPCRRHODOPSN"/>
</dbReference>
<dbReference type="PANTHER" id="PTHR24243:SF208">
    <property type="entry name" value="PYROKININ-1 RECEPTOR"/>
    <property type="match status" value="1"/>
</dbReference>
<dbReference type="FunCoup" id="B3SDL2">
    <property type="interactions" value="484"/>
</dbReference>
<dbReference type="EMBL" id="DS985281">
    <property type="protein sequence ID" value="EDV19182.1"/>
    <property type="molecule type" value="Genomic_DNA"/>
</dbReference>
<keyword evidence="4 8" id="KW-0297">G-protein coupled receptor</keyword>
<dbReference type="STRING" id="10228.B3SDL2"/>
<dbReference type="CTD" id="6759547"/>
<dbReference type="HOGENOM" id="CLU_988066_0_0_1"/>
<dbReference type="GO" id="GO:0016020">
    <property type="term" value="C:membrane"/>
    <property type="evidence" value="ECO:0007669"/>
    <property type="project" value="UniProtKB-SubCell"/>
</dbReference>
<sequence length="301" mass="33783">TVISSSILLPIFTFGIFGNVLLISTIHKHKKFHTPSYILSVNMAISDIIQLLFGTTYLVLNVILIYGFSLNTASYKAICQIHFSVLSSSFTTSSQSLLAVSIDRYLTINTVNNSKSPFTRRKVLILTIIYTWLIGFTLAIPVAFVVDINPAFPFLCDLRSNGMDRNQLIPIIRFITAIISYPVPLLTASFLYQKVIKRIRSSIVAHNELKNKVCVWKNHSRQVDATKMMIIATVIFMIIALPMFIVLVLFSTTQTSVTELVLEGGLVPYILITGSFLLAMINSVQNPLVFFVYNKTFRKAI</sequence>
<dbReference type="InterPro" id="IPR000276">
    <property type="entry name" value="GPCR_Rhodpsn"/>
</dbReference>
<evidence type="ECO:0000256" key="1">
    <source>
        <dbReference type="ARBA" id="ARBA00004141"/>
    </source>
</evidence>
<feature type="transmembrane region" description="Helical" evidence="9">
    <location>
        <begin position="168"/>
        <end position="192"/>
    </location>
</feature>
<dbReference type="SMART" id="SM01381">
    <property type="entry name" value="7TM_GPCR_Srsx"/>
    <property type="match status" value="1"/>
</dbReference>
<dbReference type="GeneID" id="6759547"/>
<proteinExistence type="inferred from homology"/>
<dbReference type="SUPFAM" id="SSF81321">
    <property type="entry name" value="Family A G protein-coupled receptor-like"/>
    <property type="match status" value="1"/>
</dbReference>
<dbReference type="Proteomes" id="UP000009022">
    <property type="component" value="Unassembled WGS sequence"/>
</dbReference>
<keyword evidence="5 9" id="KW-0472">Membrane</keyword>
<dbReference type="InParanoid" id="B3SDL2"/>
<evidence type="ECO:0000256" key="3">
    <source>
        <dbReference type="ARBA" id="ARBA00022989"/>
    </source>
</evidence>
<dbReference type="PROSITE" id="PS00237">
    <property type="entry name" value="G_PROTEIN_RECEP_F1_1"/>
    <property type="match status" value="1"/>
</dbReference>
<gene>
    <name evidence="11" type="ORF">TRIADDRAFT_3838</name>
</gene>
<feature type="non-terminal residue" evidence="11">
    <location>
        <position position="301"/>
    </location>
</feature>
<dbReference type="AlphaFoldDB" id="B3SDL2"/>
<dbReference type="eggNOG" id="KOG3656">
    <property type="taxonomic scope" value="Eukaryota"/>
</dbReference>
<keyword evidence="6 8" id="KW-0675">Receptor</keyword>
<dbReference type="RefSeq" id="XP_002118331.1">
    <property type="nucleotide sequence ID" value="XM_002118295.1"/>
</dbReference>
<evidence type="ECO:0000256" key="4">
    <source>
        <dbReference type="ARBA" id="ARBA00023040"/>
    </source>
</evidence>
<evidence type="ECO:0000256" key="9">
    <source>
        <dbReference type="SAM" id="Phobius"/>
    </source>
</evidence>
<comment type="similarity">
    <text evidence="8">Belongs to the G-protein coupled receptor 1 family.</text>
</comment>
<dbReference type="PROSITE" id="PS50262">
    <property type="entry name" value="G_PROTEIN_RECEP_F1_2"/>
    <property type="match status" value="1"/>
</dbReference>
<evidence type="ECO:0000256" key="2">
    <source>
        <dbReference type="ARBA" id="ARBA00022692"/>
    </source>
</evidence>
<evidence type="ECO:0000256" key="6">
    <source>
        <dbReference type="ARBA" id="ARBA00023170"/>
    </source>
</evidence>
<dbReference type="PhylomeDB" id="B3SDL2"/>
<evidence type="ECO:0000256" key="7">
    <source>
        <dbReference type="ARBA" id="ARBA00023224"/>
    </source>
</evidence>
<feature type="transmembrane region" description="Helical" evidence="9">
    <location>
        <begin position="270"/>
        <end position="293"/>
    </location>
</feature>
<feature type="transmembrane region" description="Helical" evidence="9">
    <location>
        <begin position="228"/>
        <end position="250"/>
    </location>
</feature>
<protein>
    <recommendedName>
        <fullName evidence="10">G-protein coupled receptors family 1 profile domain-containing protein</fullName>
    </recommendedName>
</protein>
<evidence type="ECO:0000256" key="5">
    <source>
        <dbReference type="ARBA" id="ARBA00023136"/>
    </source>
</evidence>
<dbReference type="GO" id="GO:0004930">
    <property type="term" value="F:G protein-coupled receptor activity"/>
    <property type="evidence" value="ECO:0007669"/>
    <property type="project" value="UniProtKB-KW"/>
</dbReference>
<comment type="subcellular location">
    <subcellularLocation>
        <location evidence="1">Membrane</location>
        <topology evidence="1">Multi-pass membrane protein</topology>
    </subcellularLocation>
</comment>
<feature type="transmembrane region" description="Helical" evidence="9">
    <location>
        <begin position="123"/>
        <end position="148"/>
    </location>
</feature>
<feature type="transmembrane region" description="Helical" evidence="9">
    <location>
        <begin position="48"/>
        <end position="69"/>
    </location>
</feature>
<organism evidence="11 12">
    <name type="scientific">Trichoplax adhaerens</name>
    <name type="common">Trichoplax reptans</name>
    <dbReference type="NCBI Taxonomy" id="10228"/>
    <lineage>
        <taxon>Eukaryota</taxon>
        <taxon>Metazoa</taxon>
        <taxon>Placozoa</taxon>
        <taxon>Uniplacotomia</taxon>
        <taxon>Trichoplacea</taxon>
        <taxon>Trichoplacidae</taxon>
        <taxon>Trichoplax</taxon>
    </lineage>
</organism>
<dbReference type="InterPro" id="IPR017452">
    <property type="entry name" value="GPCR_Rhodpsn_7TM"/>
</dbReference>
<feature type="transmembrane region" description="Helical" evidence="9">
    <location>
        <begin position="6"/>
        <end position="27"/>
    </location>
</feature>
<dbReference type="KEGG" id="tad:TRIADDRAFT_3838"/>